<evidence type="ECO:0000259" key="7">
    <source>
        <dbReference type="Pfam" id="PF01266"/>
    </source>
</evidence>
<evidence type="ECO:0000256" key="5">
    <source>
        <dbReference type="ARBA" id="ARBA00023002"/>
    </source>
</evidence>
<evidence type="ECO:0000313" key="9">
    <source>
        <dbReference type="Proteomes" id="UP000305883"/>
    </source>
</evidence>
<dbReference type="InterPro" id="IPR036188">
    <property type="entry name" value="FAD/NAD-bd_sf"/>
</dbReference>
<feature type="domain" description="FAD dependent oxidoreductase" evidence="7">
    <location>
        <begin position="8"/>
        <end position="188"/>
    </location>
</feature>
<evidence type="ECO:0000256" key="2">
    <source>
        <dbReference type="ARBA" id="ARBA00010989"/>
    </source>
</evidence>
<reference evidence="8 9" key="1">
    <citation type="journal article" date="2019" name="Genome Biol. Evol.">
        <title>Genomic Plasticity Mediated by Transposable Elements in the Plant Pathogenic Fungus Colletotrichum higginsianum.</title>
        <authorList>
            <person name="Tsushima A."/>
            <person name="Gan P."/>
            <person name="Kumakura N."/>
            <person name="Narusaka M."/>
            <person name="Takano Y."/>
            <person name="Narusaka Y."/>
            <person name="Shirasu K."/>
        </authorList>
    </citation>
    <scope>NUCLEOTIDE SEQUENCE [LARGE SCALE GENOMIC DNA]</scope>
    <source>
        <strain evidence="8 9">MAFF305635-RFP</strain>
    </source>
</reference>
<protein>
    <submittedName>
        <fullName evidence="8">L-pipecolate oxidase</fullName>
    </submittedName>
</protein>
<dbReference type="PANTHER" id="PTHR10961:SF45">
    <property type="entry name" value="FAD DEPENDENT OXIDOREDUCTASE DOMAIN-CONTAINING PROTEIN-RELATED"/>
    <property type="match status" value="1"/>
</dbReference>
<organism evidence="8 9">
    <name type="scientific">Colletotrichum higginsianum</name>
    <dbReference type="NCBI Taxonomy" id="80884"/>
    <lineage>
        <taxon>Eukaryota</taxon>
        <taxon>Fungi</taxon>
        <taxon>Dikarya</taxon>
        <taxon>Ascomycota</taxon>
        <taxon>Pezizomycotina</taxon>
        <taxon>Sordariomycetes</taxon>
        <taxon>Hypocreomycetidae</taxon>
        <taxon>Glomerellales</taxon>
        <taxon>Glomerellaceae</taxon>
        <taxon>Colletotrichum</taxon>
        <taxon>Colletotrichum destructivum species complex</taxon>
    </lineage>
</organism>
<dbReference type="OrthoDB" id="2219495at2759"/>
<dbReference type="GO" id="GO:0050031">
    <property type="term" value="F:L-pipecolate oxidase activity"/>
    <property type="evidence" value="ECO:0007669"/>
    <property type="project" value="TreeGrafter"/>
</dbReference>
<accession>A0A4T0VLJ0</accession>
<keyword evidence="4" id="KW-0274">FAD</keyword>
<dbReference type="Gene3D" id="3.50.50.60">
    <property type="entry name" value="FAD/NAD(P)-binding domain"/>
    <property type="match status" value="1"/>
</dbReference>
<dbReference type="EMBL" id="MWPZ01000008">
    <property type="protein sequence ID" value="TIC92816.1"/>
    <property type="molecule type" value="Genomic_DNA"/>
</dbReference>
<dbReference type="InterPro" id="IPR006076">
    <property type="entry name" value="FAD-dep_OxRdtase"/>
</dbReference>
<dbReference type="InterPro" id="IPR045170">
    <property type="entry name" value="MTOX"/>
</dbReference>
<dbReference type="GO" id="GO:0008115">
    <property type="term" value="F:sarcosine oxidase activity"/>
    <property type="evidence" value="ECO:0007669"/>
    <property type="project" value="TreeGrafter"/>
</dbReference>
<name>A0A4T0VLJ0_9PEZI</name>
<sequence>MPPKSAPVLIVGAGVFGLSLAHELAANRGYTSVTILDRFLPPVPDGSSVDVSRIIRTEYADPLYSSLATDALQGWRTSEVYSPHYHESGFVMMADERERPSPYFEKYRQWKTAQDRERPLEFFEPPHADDEVKRLYRGVQADLREFAATHNRAGGWADAAGAIRTLAGRCTLAGVSFVTGAQGTVVSLLRRRGAGGKSG</sequence>
<feature type="signal peptide" evidence="6">
    <location>
        <begin position="1"/>
        <end position="21"/>
    </location>
</feature>
<comment type="cofactor">
    <cofactor evidence="1">
        <name>FAD</name>
        <dbReference type="ChEBI" id="CHEBI:57692"/>
    </cofactor>
</comment>
<comment type="caution">
    <text evidence="8">The sequence shown here is derived from an EMBL/GenBank/DDBJ whole genome shotgun (WGS) entry which is preliminary data.</text>
</comment>
<dbReference type="PANTHER" id="PTHR10961">
    <property type="entry name" value="PEROXISOMAL SARCOSINE OXIDASE"/>
    <property type="match status" value="1"/>
</dbReference>
<dbReference type="SUPFAM" id="SSF51905">
    <property type="entry name" value="FAD/NAD(P)-binding domain"/>
    <property type="match status" value="1"/>
</dbReference>
<dbReference type="Gene3D" id="3.30.9.10">
    <property type="entry name" value="D-Amino Acid Oxidase, subunit A, domain 2"/>
    <property type="match status" value="1"/>
</dbReference>
<dbReference type="Proteomes" id="UP000305883">
    <property type="component" value="Unassembled WGS sequence"/>
</dbReference>
<evidence type="ECO:0000256" key="1">
    <source>
        <dbReference type="ARBA" id="ARBA00001974"/>
    </source>
</evidence>
<dbReference type="GO" id="GO:0004657">
    <property type="term" value="F:proline dehydrogenase activity"/>
    <property type="evidence" value="ECO:0007669"/>
    <property type="project" value="TreeGrafter"/>
</dbReference>
<gene>
    <name evidence="8" type="ORF">CH35J_010390</name>
</gene>
<keyword evidence="5" id="KW-0560">Oxidoreductase</keyword>
<keyword evidence="3" id="KW-0285">Flavoprotein</keyword>
<proteinExistence type="inferred from homology"/>
<evidence type="ECO:0000313" key="8">
    <source>
        <dbReference type="EMBL" id="TIC92816.1"/>
    </source>
</evidence>
<dbReference type="GO" id="GO:0050660">
    <property type="term" value="F:flavin adenine dinucleotide binding"/>
    <property type="evidence" value="ECO:0007669"/>
    <property type="project" value="InterPro"/>
</dbReference>
<dbReference type="AlphaFoldDB" id="A0A4T0VLJ0"/>
<evidence type="ECO:0000256" key="3">
    <source>
        <dbReference type="ARBA" id="ARBA00022630"/>
    </source>
</evidence>
<keyword evidence="6" id="KW-0732">Signal</keyword>
<evidence type="ECO:0000256" key="6">
    <source>
        <dbReference type="SAM" id="SignalP"/>
    </source>
</evidence>
<comment type="similarity">
    <text evidence="2">Belongs to the MSOX/MTOX family.</text>
</comment>
<feature type="chain" id="PRO_5020993413" evidence="6">
    <location>
        <begin position="22"/>
        <end position="199"/>
    </location>
</feature>
<evidence type="ECO:0000256" key="4">
    <source>
        <dbReference type="ARBA" id="ARBA00022827"/>
    </source>
</evidence>
<dbReference type="Pfam" id="PF01266">
    <property type="entry name" value="DAO"/>
    <property type="match status" value="1"/>
</dbReference>